<sequence length="43" mass="4476">MATMLMTKGATATDRIVAWALLSGLAIAVLQYAEASALPAHFV</sequence>
<dbReference type="EMBL" id="CABFPH010000050">
    <property type="protein sequence ID" value="VUD72794.1"/>
    <property type="molecule type" value="Genomic_DNA"/>
</dbReference>
<name>A0A509EGM3_9HYPH</name>
<dbReference type="Proteomes" id="UP000410984">
    <property type="component" value="Unassembled WGS sequence"/>
</dbReference>
<keyword evidence="2" id="KW-1185">Reference proteome</keyword>
<dbReference type="AlphaFoldDB" id="A0A509EGM3"/>
<evidence type="ECO:0000313" key="1">
    <source>
        <dbReference type="EMBL" id="VUD72794.1"/>
    </source>
</evidence>
<evidence type="ECO:0000313" key="2">
    <source>
        <dbReference type="Proteomes" id="UP000410984"/>
    </source>
</evidence>
<protein>
    <submittedName>
        <fullName evidence="1">Uncharacterized protein</fullName>
    </submittedName>
</protein>
<gene>
    <name evidence="1" type="ORF">MET9862_03398</name>
</gene>
<organism evidence="1 2">
    <name type="scientific">Methylobacterium symbioticum</name>
    <dbReference type="NCBI Taxonomy" id="2584084"/>
    <lineage>
        <taxon>Bacteria</taxon>
        <taxon>Pseudomonadati</taxon>
        <taxon>Pseudomonadota</taxon>
        <taxon>Alphaproteobacteria</taxon>
        <taxon>Hyphomicrobiales</taxon>
        <taxon>Methylobacteriaceae</taxon>
        <taxon>Methylobacterium</taxon>
    </lineage>
</organism>
<proteinExistence type="predicted"/>
<reference evidence="1 2" key="1">
    <citation type="submission" date="2019-06" db="EMBL/GenBank/DDBJ databases">
        <authorList>
            <person name="Rodrigo-Torres L."/>
            <person name="Arahal R. D."/>
            <person name="Lucena T."/>
        </authorList>
    </citation>
    <scope>NUCLEOTIDE SEQUENCE [LARGE SCALE GENOMIC DNA]</scope>
    <source>
        <strain evidence="1 2">SB0023/3</strain>
    </source>
</reference>
<dbReference type="RefSeq" id="WP_280178976.1">
    <property type="nucleotide sequence ID" value="NZ_CABFPH010000050.1"/>
</dbReference>
<accession>A0A509EGM3</accession>